<name>A0A9W7D362_9STRA</name>
<keyword evidence="2" id="KW-1185">Reference proteome</keyword>
<reference evidence="1" key="1">
    <citation type="submission" date="2023-04" db="EMBL/GenBank/DDBJ databases">
        <title>Phytophthora fragariaefolia NBRC 109709.</title>
        <authorList>
            <person name="Ichikawa N."/>
            <person name="Sato H."/>
            <person name="Tonouchi N."/>
        </authorList>
    </citation>
    <scope>NUCLEOTIDE SEQUENCE</scope>
    <source>
        <strain evidence="1">NBRC 109709</strain>
    </source>
</reference>
<dbReference type="AlphaFoldDB" id="A0A9W7D362"/>
<dbReference type="EMBL" id="BSXT01003639">
    <property type="protein sequence ID" value="GMF54973.1"/>
    <property type="molecule type" value="Genomic_DNA"/>
</dbReference>
<accession>A0A9W7D362</accession>
<gene>
    <name evidence="1" type="ORF">Pfra01_002302700</name>
</gene>
<evidence type="ECO:0000313" key="2">
    <source>
        <dbReference type="Proteomes" id="UP001165121"/>
    </source>
</evidence>
<evidence type="ECO:0000313" key="1">
    <source>
        <dbReference type="EMBL" id="GMF54973.1"/>
    </source>
</evidence>
<dbReference type="OrthoDB" id="125997at2759"/>
<protein>
    <submittedName>
        <fullName evidence="1">Unnamed protein product</fullName>
    </submittedName>
</protein>
<comment type="caution">
    <text evidence="1">The sequence shown here is derived from an EMBL/GenBank/DDBJ whole genome shotgun (WGS) entry which is preliminary data.</text>
</comment>
<proteinExistence type="predicted"/>
<sequence length="518" mass="59173">MPMKIDWRQLAFAVDEDSGNGLIDSRKTARVVKVNTSACSVCTNHDRHTMNVLVQDWEASIGGGSPRKAGLSRQHKQYCEEFVALRVMPVRVRNALRSKFGLDGATLPRLRAVQNFVNYYSKTQLGCNDNYDEILKVAHDMAYSGGDDDSAPFLFTHGKNSEGDLSVGDGSDSESFVAGITSRTLLKRLDRDPDSFIFHLDATFKLSQVGYTMLVLGISDRARVFHLVAFIIISQRFENIYTMALIAVRAPYAEVTGKQFRLRFVMGDAEDGQLNALEKWSNQNQLRNFALHFTTPWLNSRYSRWQWCYVKSGFATTNSPVEQFNRVIKRDYTLKARLKMGLLIKVLSESCFGEGTRTWALKLLPEATTPLMRRTNQRKVTIASTWTQRALYPHCDRVRVQSRLAQRFYIPAKKRTEEYLVVTAQMGWNYARMGHEGQPVAGWLVDVSAGWCQCKYWRKFGCCIHLLYARNISQRVNSRVKRVHVNRSIVRDKRVRRIDDGMTPPGRPMLNGYALAFT</sequence>
<organism evidence="1 2">
    <name type="scientific">Phytophthora fragariaefolia</name>
    <dbReference type="NCBI Taxonomy" id="1490495"/>
    <lineage>
        <taxon>Eukaryota</taxon>
        <taxon>Sar</taxon>
        <taxon>Stramenopiles</taxon>
        <taxon>Oomycota</taxon>
        <taxon>Peronosporomycetes</taxon>
        <taxon>Peronosporales</taxon>
        <taxon>Peronosporaceae</taxon>
        <taxon>Phytophthora</taxon>
    </lineage>
</organism>
<dbReference type="Proteomes" id="UP001165121">
    <property type="component" value="Unassembled WGS sequence"/>
</dbReference>